<feature type="compositionally biased region" description="Basic and acidic residues" evidence="1">
    <location>
        <begin position="318"/>
        <end position="328"/>
    </location>
</feature>
<evidence type="ECO:0000259" key="2">
    <source>
        <dbReference type="Pfam" id="PF20411"/>
    </source>
</evidence>
<feature type="region of interest" description="Disordered" evidence="1">
    <location>
        <begin position="300"/>
        <end position="366"/>
    </location>
</feature>
<dbReference type="InterPro" id="IPR046520">
    <property type="entry name" value="DUF6697"/>
</dbReference>
<dbReference type="Pfam" id="PF20411">
    <property type="entry name" value="DUF6697"/>
    <property type="match status" value="1"/>
</dbReference>
<dbReference type="AlphaFoldDB" id="A0A4Q9MRM8"/>
<reference evidence="3" key="1">
    <citation type="submission" date="2019-01" db="EMBL/GenBank/DDBJ databases">
        <title>Draft genome sequences of three monokaryotic isolates of the white-rot basidiomycete fungus Dichomitus squalens.</title>
        <authorList>
            <consortium name="DOE Joint Genome Institute"/>
            <person name="Lopez S.C."/>
            <person name="Andreopoulos B."/>
            <person name="Pangilinan J."/>
            <person name="Lipzen A."/>
            <person name="Riley R."/>
            <person name="Ahrendt S."/>
            <person name="Ng V."/>
            <person name="Barry K."/>
            <person name="Daum C."/>
            <person name="Grigoriev I.V."/>
            <person name="Hilden K.S."/>
            <person name="Makela M.R."/>
            <person name="de Vries R.P."/>
        </authorList>
    </citation>
    <scope>NUCLEOTIDE SEQUENCE [LARGE SCALE GENOMIC DNA]</scope>
    <source>
        <strain evidence="3">OM18370.1</strain>
    </source>
</reference>
<feature type="domain" description="DUF6697" evidence="2">
    <location>
        <begin position="87"/>
        <end position="284"/>
    </location>
</feature>
<proteinExistence type="predicted"/>
<protein>
    <recommendedName>
        <fullName evidence="2">DUF6697 domain-containing protein</fullName>
    </recommendedName>
</protein>
<dbReference type="Proteomes" id="UP000292957">
    <property type="component" value="Unassembled WGS sequence"/>
</dbReference>
<gene>
    <name evidence="3" type="ORF">BD311DRAFT_806398</name>
</gene>
<organism evidence="3">
    <name type="scientific">Dichomitus squalens</name>
    <dbReference type="NCBI Taxonomy" id="114155"/>
    <lineage>
        <taxon>Eukaryota</taxon>
        <taxon>Fungi</taxon>
        <taxon>Dikarya</taxon>
        <taxon>Basidiomycota</taxon>
        <taxon>Agaricomycotina</taxon>
        <taxon>Agaricomycetes</taxon>
        <taxon>Polyporales</taxon>
        <taxon>Polyporaceae</taxon>
        <taxon>Dichomitus</taxon>
    </lineage>
</organism>
<name>A0A4Q9MRM8_9APHY</name>
<evidence type="ECO:0000313" key="3">
    <source>
        <dbReference type="EMBL" id="TBU29182.1"/>
    </source>
</evidence>
<evidence type="ECO:0000256" key="1">
    <source>
        <dbReference type="SAM" id="MobiDB-lite"/>
    </source>
</evidence>
<sequence length="366" mass="41943">MYEPGPLQAADGESAEENKPLLALDLHRPTMISEALHTAVADLRNPKFKVKEEMLLSDEFLLDALTWEGLNHRYPVPLPEEVADFGLSRKYICSLYGGCRRGTFIKPSDEWLGWHGLDDWVYLTMEFAPHAPTKPGRSGLFFACNRATETWPPEINKPRRLFVRLAHSQWVYMGQYRMAPGLSLTADAWKQQKDQVRRTWTRSILHKQWGFQNLARIWIRKEKGADYKITGEDMEEARGLAKHIRSVVTEEDISDAFDCGEEEMGTYTMTCVGYDAEFLNTLVRNAHSYVEGKRTLANQEKRVTMNGKENTSKRRKPKNIELESDGDHASSLVLSADEEYADNKPPYDTQSRSSGRPARSKRRRIA</sequence>
<accession>A0A4Q9MRM8</accession>
<dbReference type="EMBL" id="ML143415">
    <property type="protein sequence ID" value="TBU29182.1"/>
    <property type="molecule type" value="Genomic_DNA"/>
</dbReference>
<dbReference type="OrthoDB" id="3176940at2759"/>